<evidence type="ECO:0000256" key="2">
    <source>
        <dbReference type="SAM" id="MobiDB-lite"/>
    </source>
</evidence>
<feature type="compositionally biased region" description="Basic and acidic residues" evidence="2">
    <location>
        <begin position="243"/>
        <end position="256"/>
    </location>
</feature>
<dbReference type="GO" id="GO:0009003">
    <property type="term" value="F:signal peptidase activity"/>
    <property type="evidence" value="ECO:0007669"/>
    <property type="project" value="UniProtKB-EC"/>
</dbReference>
<sequence length="275" mass="31581">MVRKWASRLVTLFLLLLVGFVGYCQVSMVVTMNKNYGVPSVFGYSFLYVATDSMEGDLPDSLPVGTGIVIQDVDPHSIAPGDVITFYYPAIKAPDTHRVHEITEDEDGHLTFYTRGDNLNAQLSNGQWDENYREIVPQEHYIGKVVSHSKAFGIFLTYVSPQVPSDHNHARWLFPLLVILPLAICAAITIASTVRQLRKEKKEEKAALLKAMEEEGIDQTDESQVFSFEEKWRFKKELREQYAEEKEKERKRLLKDMKRKRKSEAEGPIIREEKQ</sequence>
<dbReference type="CDD" id="cd06530">
    <property type="entry name" value="S26_SPase_I"/>
    <property type="match status" value="1"/>
</dbReference>
<keyword evidence="3" id="KW-0472">Membrane</keyword>
<dbReference type="GO" id="GO:0004252">
    <property type="term" value="F:serine-type endopeptidase activity"/>
    <property type="evidence" value="ECO:0007669"/>
    <property type="project" value="UniProtKB-UniRule"/>
</dbReference>
<dbReference type="Proteomes" id="UP000823634">
    <property type="component" value="Unassembled WGS sequence"/>
</dbReference>
<feature type="compositionally biased region" description="Basic and acidic residues" evidence="2">
    <location>
        <begin position="263"/>
        <end position="275"/>
    </location>
</feature>
<reference evidence="4" key="1">
    <citation type="submission" date="2020-10" db="EMBL/GenBank/DDBJ databases">
        <authorList>
            <person name="Gilroy R."/>
        </authorList>
    </citation>
    <scope>NUCLEOTIDE SEQUENCE</scope>
    <source>
        <strain evidence="4">17113</strain>
    </source>
</reference>
<gene>
    <name evidence="4" type="ORF">IAC61_06195</name>
</gene>
<dbReference type="InterPro" id="IPR019533">
    <property type="entry name" value="Peptidase_S26"/>
</dbReference>
<keyword evidence="3" id="KW-1133">Transmembrane helix</keyword>
<name>A0A9D9DIL8_9FIRM</name>
<dbReference type="EMBL" id="JADINA010000039">
    <property type="protein sequence ID" value="MBO8426880.1"/>
    <property type="molecule type" value="Genomic_DNA"/>
</dbReference>
<dbReference type="EC" id="3.4.21.89" evidence="1"/>
<protein>
    <recommendedName>
        <fullName evidence="1">Signal peptidase I</fullName>
        <ecNumber evidence="1">3.4.21.89</ecNumber>
    </recommendedName>
</protein>
<dbReference type="GO" id="GO:0006465">
    <property type="term" value="P:signal peptide processing"/>
    <property type="evidence" value="ECO:0007669"/>
    <property type="project" value="UniProtKB-UniRule"/>
</dbReference>
<evidence type="ECO:0000256" key="1">
    <source>
        <dbReference type="NCBIfam" id="TIGR02228"/>
    </source>
</evidence>
<evidence type="ECO:0000313" key="4">
    <source>
        <dbReference type="EMBL" id="MBO8426880.1"/>
    </source>
</evidence>
<feature type="region of interest" description="Disordered" evidence="2">
    <location>
        <begin position="243"/>
        <end position="275"/>
    </location>
</feature>
<evidence type="ECO:0000313" key="5">
    <source>
        <dbReference type="Proteomes" id="UP000823634"/>
    </source>
</evidence>
<feature type="transmembrane region" description="Helical" evidence="3">
    <location>
        <begin position="172"/>
        <end position="194"/>
    </location>
</feature>
<comment type="caution">
    <text evidence="4">The sequence shown here is derived from an EMBL/GenBank/DDBJ whole genome shotgun (WGS) entry which is preliminary data.</text>
</comment>
<keyword evidence="4" id="KW-0378">Hydrolase</keyword>
<reference evidence="4" key="2">
    <citation type="journal article" date="2021" name="PeerJ">
        <title>Extensive microbial diversity within the chicken gut microbiome revealed by metagenomics and culture.</title>
        <authorList>
            <person name="Gilroy R."/>
            <person name="Ravi A."/>
            <person name="Getino M."/>
            <person name="Pursley I."/>
            <person name="Horton D.L."/>
            <person name="Alikhan N.F."/>
            <person name="Baker D."/>
            <person name="Gharbi K."/>
            <person name="Hall N."/>
            <person name="Watson M."/>
            <person name="Adriaenssens E.M."/>
            <person name="Foster-Nyarko E."/>
            <person name="Jarju S."/>
            <person name="Secka A."/>
            <person name="Antonio M."/>
            <person name="Oren A."/>
            <person name="Chaudhuri R.R."/>
            <person name="La Ragione R."/>
            <person name="Hildebrand F."/>
            <person name="Pallen M.J."/>
        </authorList>
    </citation>
    <scope>NUCLEOTIDE SEQUENCE</scope>
    <source>
        <strain evidence="4">17113</strain>
    </source>
</reference>
<dbReference type="GO" id="GO:0016020">
    <property type="term" value="C:membrane"/>
    <property type="evidence" value="ECO:0007669"/>
    <property type="project" value="UniProtKB-UniRule"/>
</dbReference>
<accession>A0A9D9DIL8</accession>
<dbReference type="NCBIfam" id="TIGR02228">
    <property type="entry name" value="sigpep_I_arch"/>
    <property type="match status" value="1"/>
</dbReference>
<organism evidence="4 5">
    <name type="scientific">Candidatus Alloenteromonas pullistercoris</name>
    <dbReference type="NCBI Taxonomy" id="2840785"/>
    <lineage>
        <taxon>Bacteria</taxon>
        <taxon>Bacillati</taxon>
        <taxon>Bacillota</taxon>
        <taxon>Bacillota incertae sedis</taxon>
        <taxon>Candidatus Alloenteromonas</taxon>
    </lineage>
</organism>
<proteinExistence type="predicted"/>
<evidence type="ECO:0000256" key="3">
    <source>
        <dbReference type="SAM" id="Phobius"/>
    </source>
</evidence>
<keyword evidence="3" id="KW-0812">Transmembrane</keyword>
<dbReference type="InterPro" id="IPR001733">
    <property type="entry name" value="Peptidase_S26B"/>
</dbReference>
<dbReference type="AlphaFoldDB" id="A0A9D9DIL8"/>